<proteinExistence type="predicted"/>
<organism evidence="1">
    <name type="scientific">viral metagenome</name>
    <dbReference type="NCBI Taxonomy" id="1070528"/>
    <lineage>
        <taxon>unclassified sequences</taxon>
        <taxon>metagenomes</taxon>
        <taxon>organismal metagenomes</taxon>
    </lineage>
</organism>
<dbReference type="EMBL" id="MT143632">
    <property type="protein sequence ID" value="QJA99166.1"/>
    <property type="molecule type" value="Genomic_DNA"/>
</dbReference>
<reference evidence="1" key="1">
    <citation type="submission" date="2020-03" db="EMBL/GenBank/DDBJ databases">
        <title>The deep terrestrial virosphere.</title>
        <authorList>
            <person name="Holmfeldt K."/>
            <person name="Nilsson E."/>
            <person name="Simone D."/>
            <person name="Lopez-Fernandez M."/>
            <person name="Wu X."/>
            <person name="de Brujin I."/>
            <person name="Lundin D."/>
            <person name="Andersson A."/>
            <person name="Bertilsson S."/>
            <person name="Dopson M."/>
        </authorList>
    </citation>
    <scope>NUCLEOTIDE SEQUENCE</scope>
    <source>
        <strain evidence="1">MM171A01279</strain>
    </source>
</reference>
<accession>A0A6M3LUJ3</accession>
<protein>
    <submittedName>
        <fullName evidence="1">Uncharacterized protein</fullName>
    </submittedName>
</protein>
<sequence length="120" mass="13838">MMQISPGSIKNINEIIQRGKTTLLNIQAPPGMRRHVTFLRVKRTDEGVKGRFEIYTTSDPKNLTKNDRQFIDVIKPSEVVELPCSQPPNIEHPIFSYGSDKNLVIHSEIYATLFICYFDW</sequence>
<dbReference type="AlphaFoldDB" id="A0A6M3LUJ3"/>
<evidence type="ECO:0000313" key="1">
    <source>
        <dbReference type="EMBL" id="QJA99166.1"/>
    </source>
</evidence>
<gene>
    <name evidence="1" type="ORF">MM171A01279_0010</name>
</gene>
<name>A0A6M3LUJ3_9ZZZZ</name>